<dbReference type="AlphaFoldDB" id="A0A915JQR4"/>
<evidence type="ECO:0000313" key="1">
    <source>
        <dbReference type="Proteomes" id="UP000887565"/>
    </source>
</evidence>
<dbReference type="WBParaSite" id="nRc.2.0.1.t28241-RA">
    <property type="protein sequence ID" value="nRc.2.0.1.t28241-RA"/>
    <property type="gene ID" value="nRc.2.0.1.g28241"/>
</dbReference>
<proteinExistence type="predicted"/>
<reference evidence="2" key="1">
    <citation type="submission" date="2022-11" db="UniProtKB">
        <authorList>
            <consortium name="WormBaseParasite"/>
        </authorList>
    </citation>
    <scope>IDENTIFICATION</scope>
</reference>
<protein>
    <submittedName>
        <fullName evidence="2">Uncharacterized protein</fullName>
    </submittedName>
</protein>
<organism evidence="1 2">
    <name type="scientific">Romanomermis culicivorax</name>
    <name type="common">Nematode worm</name>
    <dbReference type="NCBI Taxonomy" id="13658"/>
    <lineage>
        <taxon>Eukaryota</taxon>
        <taxon>Metazoa</taxon>
        <taxon>Ecdysozoa</taxon>
        <taxon>Nematoda</taxon>
        <taxon>Enoplea</taxon>
        <taxon>Dorylaimia</taxon>
        <taxon>Mermithida</taxon>
        <taxon>Mermithoidea</taxon>
        <taxon>Mermithidae</taxon>
        <taxon>Romanomermis</taxon>
    </lineage>
</organism>
<sequence>MSFERERDTLFRRMYHHKESVENAASSLKERKIMLLNYLQRNVFHQSKIQEDYCYSPFKIIDIDHVFWKEVFKK</sequence>
<accession>A0A915JQR4</accession>
<dbReference type="Proteomes" id="UP000887565">
    <property type="component" value="Unplaced"/>
</dbReference>
<evidence type="ECO:0000313" key="2">
    <source>
        <dbReference type="WBParaSite" id="nRc.2.0.1.t28241-RA"/>
    </source>
</evidence>
<name>A0A915JQR4_ROMCU</name>
<keyword evidence="1" id="KW-1185">Reference proteome</keyword>